<dbReference type="AlphaFoldDB" id="A0A166BIQ4"/>
<dbReference type="Pfam" id="PF13409">
    <property type="entry name" value="GST_N_2"/>
    <property type="match status" value="1"/>
</dbReference>
<dbReference type="Pfam" id="PF22041">
    <property type="entry name" value="GST_C_7"/>
    <property type="match status" value="1"/>
</dbReference>
<evidence type="ECO:0000313" key="3">
    <source>
        <dbReference type="EMBL" id="KZT36423.1"/>
    </source>
</evidence>
<dbReference type="InterPro" id="IPR036249">
    <property type="entry name" value="Thioredoxin-like_sf"/>
</dbReference>
<dbReference type="CDD" id="cd03038">
    <property type="entry name" value="GST_N_etherase_LigE"/>
    <property type="match status" value="1"/>
</dbReference>
<evidence type="ECO:0000259" key="2">
    <source>
        <dbReference type="Pfam" id="PF22041"/>
    </source>
</evidence>
<dbReference type="InterPro" id="IPR036282">
    <property type="entry name" value="Glutathione-S-Trfase_C_sf"/>
</dbReference>
<dbReference type="SUPFAM" id="SSF52833">
    <property type="entry name" value="Thioredoxin-like"/>
    <property type="match status" value="1"/>
</dbReference>
<dbReference type="InterPro" id="IPR004045">
    <property type="entry name" value="Glutathione_S-Trfase_N"/>
</dbReference>
<reference evidence="3 4" key="1">
    <citation type="journal article" date="2016" name="Mol. Biol. Evol.">
        <title>Comparative Genomics of Early-Diverging Mushroom-Forming Fungi Provides Insights into the Origins of Lignocellulose Decay Capabilities.</title>
        <authorList>
            <person name="Nagy L.G."/>
            <person name="Riley R."/>
            <person name="Tritt A."/>
            <person name="Adam C."/>
            <person name="Daum C."/>
            <person name="Floudas D."/>
            <person name="Sun H."/>
            <person name="Yadav J.S."/>
            <person name="Pangilinan J."/>
            <person name="Larsson K.H."/>
            <person name="Matsuura K."/>
            <person name="Barry K."/>
            <person name="Labutti K."/>
            <person name="Kuo R."/>
            <person name="Ohm R.A."/>
            <person name="Bhattacharya S.S."/>
            <person name="Shirouzu T."/>
            <person name="Yoshinaga Y."/>
            <person name="Martin F.M."/>
            <person name="Grigoriev I.V."/>
            <person name="Hibbett D.S."/>
        </authorList>
    </citation>
    <scope>NUCLEOTIDE SEQUENCE [LARGE SCALE GENOMIC DNA]</scope>
    <source>
        <strain evidence="3 4">HHB10207 ss-3</strain>
    </source>
</reference>
<organism evidence="3 4">
    <name type="scientific">Sistotremastrum suecicum HHB10207 ss-3</name>
    <dbReference type="NCBI Taxonomy" id="1314776"/>
    <lineage>
        <taxon>Eukaryota</taxon>
        <taxon>Fungi</taxon>
        <taxon>Dikarya</taxon>
        <taxon>Basidiomycota</taxon>
        <taxon>Agaricomycotina</taxon>
        <taxon>Agaricomycetes</taxon>
        <taxon>Sistotremastrales</taxon>
        <taxon>Sistotremastraceae</taxon>
        <taxon>Sistotremastrum</taxon>
    </lineage>
</organism>
<protein>
    <submittedName>
        <fullName evidence="3">Uncharacterized protein</fullName>
    </submittedName>
</protein>
<feature type="domain" description="Glutathione S-transferase UstS-like C-terminal" evidence="2">
    <location>
        <begin position="119"/>
        <end position="254"/>
    </location>
</feature>
<sequence length="261" mass="29705">MSSQEAPVITLYDIPSRLPINAWSLNMWKSRFALNFKGLPHKTHWVEYPDIEQTMKQIGAAPTEKRADGSDHYTCPVISDPGSERTAPAVVSDSWDIALYLDKAYPSAPLLFPKGTVILQEVYIQKLNQLVLSPVMRLLISFMPTHLNPRSAEYFTKTREEWVGKKIDDFCPPGPEREKALDQMKEGLEKLAGLLDKYDGGAERMFVSGEEPVFADFVLASTFEWAKIVGEEEVWSEVKSWHGGRWERFLNTVEAKYGKVY</sequence>
<dbReference type="Gene3D" id="3.40.30.10">
    <property type="entry name" value="Glutaredoxin"/>
    <property type="match status" value="1"/>
</dbReference>
<dbReference type="STRING" id="1314776.A0A166BIQ4"/>
<feature type="domain" description="GST N-terminal" evidence="1">
    <location>
        <begin position="23"/>
        <end position="103"/>
    </location>
</feature>
<dbReference type="InterPro" id="IPR054416">
    <property type="entry name" value="GST_UstS-like_C"/>
</dbReference>
<name>A0A166BIQ4_9AGAM</name>
<dbReference type="EMBL" id="KV428108">
    <property type="protein sequence ID" value="KZT36423.1"/>
    <property type="molecule type" value="Genomic_DNA"/>
</dbReference>
<dbReference type="Gene3D" id="1.20.1050.10">
    <property type="match status" value="1"/>
</dbReference>
<gene>
    <name evidence="3" type="ORF">SISSUDRAFT_1049938</name>
</gene>
<evidence type="ECO:0000259" key="1">
    <source>
        <dbReference type="Pfam" id="PF13409"/>
    </source>
</evidence>
<evidence type="ECO:0000313" key="4">
    <source>
        <dbReference type="Proteomes" id="UP000076798"/>
    </source>
</evidence>
<proteinExistence type="predicted"/>
<keyword evidence="4" id="KW-1185">Reference proteome</keyword>
<accession>A0A166BIQ4</accession>
<dbReference type="Proteomes" id="UP000076798">
    <property type="component" value="Unassembled WGS sequence"/>
</dbReference>
<dbReference type="SUPFAM" id="SSF47616">
    <property type="entry name" value="GST C-terminal domain-like"/>
    <property type="match status" value="1"/>
</dbReference>
<dbReference type="OrthoDB" id="4951845at2759"/>